<dbReference type="GO" id="GO:0004523">
    <property type="term" value="F:RNA-DNA hybrid ribonuclease activity"/>
    <property type="evidence" value="ECO:0007669"/>
    <property type="project" value="InterPro"/>
</dbReference>
<dbReference type="STRING" id="1380566.A0A219ANF3"/>
<dbReference type="GO" id="GO:0003676">
    <property type="term" value="F:nucleic acid binding"/>
    <property type="evidence" value="ECO:0007669"/>
    <property type="project" value="InterPro"/>
</dbReference>
<sequence length="303" mass="33600">MAHSIQQIAFDIVVAGFRARGHSYVLYSDLSLSEKGAAGYGYAVHQRDHSICQGAGRLGPAEVFDAEAKGALEGLKAALRLPQSASQTIVVCLDNIAAARSLRGHPSDSSQRVFPTFQALAKTHRQTEVRWVPGHTKIAGNDQADALAKAGSSRPEPVDAAPTLAFLRRTAKQRSKDVVQVWWDVSAPDKYKTLTLQFPRGCPQELSLPRTTLHHLLAARTHHGDFADYHERFNHNDAQLTCSCGRRKAPTHLFYCRKIQPRHRMRLAPSPIAAINRAIGRDFDKFVKLAKASFFLEKICPRH</sequence>
<dbReference type="KEGG" id="pchm:VFPPC_18621"/>
<evidence type="ECO:0000313" key="2">
    <source>
        <dbReference type="EMBL" id="OWT42283.1"/>
    </source>
</evidence>
<reference evidence="2 3" key="1">
    <citation type="journal article" date="2016" name="PLoS Pathog.">
        <title>Biosynthesis of antibiotic leucinostatins in bio-control fungus Purpureocillium lilacinum and their inhibition on phytophthora revealed by genome mining.</title>
        <authorList>
            <person name="Wang G."/>
            <person name="Liu Z."/>
            <person name="Lin R."/>
            <person name="Li E."/>
            <person name="Mao Z."/>
            <person name="Ling J."/>
            <person name="Yang Y."/>
            <person name="Yin W.B."/>
            <person name="Xie B."/>
        </authorList>
    </citation>
    <scope>NUCLEOTIDE SEQUENCE [LARGE SCALE GENOMIC DNA]</scope>
    <source>
        <strain evidence="2">170</strain>
    </source>
</reference>
<dbReference type="EMBL" id="LSBJ02000029">
    <property type="protein sequence ID" value="OWT42283.1"/>
    <property type="molecule type" value="Genomic_DNA"/>
</dbReference>
<dbReference type="PROSITE" id="PS50879">
    <property type="entry name" value="RNASE_H_1"/>
    <property type="match status" value="1"/>
</dbReference>
<dbReference type="InterPro" id="IPR036397">
    <property type="entry name" value="RNaseH_sf"/>
</dbReference>
<proteinExistence type="predicted"/>
<keyword evidence="2" id="KW-0255">Endonuclease</keyword>
<evidence type="ECO:0000313" key="3">
    <source>
        <dbReference type="Proteomes" id="UP000078397"/>
    </source>
</evidence>
<dbReference type="Gene3D" id="3.30.420.10">
    <property type="entry name" value="Ribonuclease H-like superfamily/Ribonuclease H"/>
    <property type="match status" value="1"/>
</dbReference>
<dbReference type="AlphaFoldDB" id="A0A219ANF3"/>
<dbReference type="RefSeq" id="XP_022284824.1">
    <property type="nucleotide sequence ID" value="XM_022430207.1"/>
</dbReference>
<gene>
    <name evidence="2" type="ORF">VFPPC_18621</name>
</gene>
<evidence type="ECO:0000259" key="1">
    <source>
        <dbReference type="PROSITE" id="PS50879"/>
    </source>
</evidence>
<keyword evidence="2" id="KW-0378">Hydrolase</keyword>
<dbReference type="Pfam" id="PF00075">
    <property type="entry name" value="RNase_H"/>
    <property type="match status" value="1"/>
</dbReference>
<accession>A0A219ANF3</accession>
<dbReference type="GeneID" id="33937336"/>
<dbReference type="InterPro" id="IPR012337">
    <property type="entry name" value="RNaseH-like_sf"/>
</dbReference>
<feature type="domain" description="RNase H type-1" evidence="1">
    <location>
        <begin position="20"/>
        <end position="153"/>
    </location>
</feature>
<dbReference type="GO" id="GO:0004527">
    <property type="term" value="F:exonuclease activity"/>
    <property type="evidence" value="ECO:0007669"/>
    <property type="project" value="UniProtKB-KW"/>
</dbReference>
<keyword evidence="2" id="KW-0540">Nuclease</keyword>
<dbReference type="SUPFAM" id="SSF53098">
    <property type="entry name" value="Ribonuclease H-like"/>
    <property type="match status" value="1"/>
</dbReference>
<dbReference type="CDD" id="cd09276">
    <property type="entry name" value="Rnase_HI_RT_non_LTR"/>
    <property type="match status" value="1"/>
</dbReference>
<dbReference type="InterPro" id="IPR002156">
    <property type="entry name" value="RNaseH_domain"/>
</dbReference>
<dbReference type="Proteomes" id="UP000078397">
    <property type="component" value="Unassembled WGS sequence"/>
</dbReference>
<comment type="caution">
    <text evidence="2">The sequence shown here is derived from an EMBL/GenBank/DDBJ whole genome shotgun (WGS) entry which is preliminary data.</text>
</comment>
<keyword evidence="3" id="KW-1185">Reference proteome</keyword>
<name>A0A219ANF3_METCM</name>
<organism evidence="2 3">
    <name type="scientific">Pochonia chlamydosporia 170</name>
    <dbReference type="NCBI Taxonomy" id="1380566"/>
    <lineage>
        <taxon>Eukaryota</taxon>
        <taxon>Fungi</taxon>
        <taxon>Dikarya</taxon>
        <taxon>Ascomycota</taxon>
        <taxon>Pezizomycotina</taxon>
        <taxon>Sordariomycetes</taxon>
        <taxon>Hypocreomycetidae</taxon>
        <taxon>Hypocreales</taxon>
        <taxon>Clavicipitaceae</taxon>
        <taxon>Pochonia</taxon>
    </lineage>
</organism>
<dbReference type="OrthoDB" id="4939572at2759"/>
<protein>
    <submittedName>
        <fullName evidence="2">Endonuclease/exonuclease/phosphatase</fullName>
    </submittedName>
</protein>